<dbReference type="Proteomes" id="UP000279457">
    <property type="component" value="Unassembled WGS sequence"/>
</dbReference>
<reference evidence="1 2" key="1">
    <citation type="submission" date="2018-10" db="EMBL/GenBank/DDBJ databases">
        <title>Draft genome sequence for the type isolate of Erwinia psidii, agent causal of bacterial blight in guava (Psidium guajava) and wilt and die-back of Eucalyptus spp.</title>
        <authorList>
            <person name="Hermenegildo P.S."/>
            <person name="Santos S.A."/>
            <person name="Guimaraes L.M.S."/>
            <person name="Vidigal P.M.P."/>
            <person name="Pereira I.C."/>
            <person name="Badel J.L."/>
            <person name="Alfenas-Zerbini P."/>
            <person name="Ferreira M.A.S.V."/>
            <person name="Alfenas A.C."/>
        </authorList>
    </citation>
    <scope>NUCLEOTIDE SEQUENCE [LARGE SCALE GENOMIC DNA]</scope>
    <source>
        <strain evidence="1 2">IBSBF 435</strain>
    </source>
</reference>
<accession>A0A3N6SIY1</accession>
<dbReference type="EMBL" id="RHHM01000005">
    <property type="protein sequence ID" value="RQM38731.1"/>
    <property type="molecule type" value="Genomic_DNA"/>
</dbReference>
<name>A0A3N6SIY1_9GAMM</name>
<dbReference type="OrthoDB" id="9793302at2"/>
<gene>
    <name evidence="1" type="ORF">EB241_08590</name>
</gene>
<keyword evidence="2" id="KW-1185">Reference proteome</keyword>
<evidence type="ECO:0000313" key="1">
    <source>
        <dbReference type="EMBL" id="RQM38731.1"/>
    </source>
</evidence>
<evidence type="ECO:0000313" key="2">
    <source>
        <dbReference type="Proteomes" id="UP000279457"/>
    </source>
</evidence>
<protein>
    <submittedName>
        <fullName evidence="1">Uncharacterized protein</fullName>
    </submittedName>
</protein>
<proteinExistence type="predicted"/>
<dbReference type="RefSeq" id="WP_124232737.1">
    <property type="nucleotide sequence ID" value="NZ_RHHM01000005.1"/>
</dbReference>
<dbReference type="AlphaFoldDB" id="A0A3N6SIY1"/>
<sequence length="98" mass="11387">MIINIARLKDNLAQDIEANRKNNRQKTIKVSSGSVELFTLSDEIEQQMIRRFALMSYRHISRETADVYAFSVSTRLTTMFPLHEISSSHYWPTSIHSI</sequence>
<organism evidence="1 2">
    <name type="scientific">Erwinia psidii</name>
    <dbReference type="NCBI Taxonomy" id="69224"/>
    <lineage>
        <taxon>Bacteria</taxon>
        <taxon>Pseudomonadati</taxon>
        <taxon>Pseudomonadota</taxon>
        <taxon>Gammaproteobacteria</taxon>
        <taxon>Enterobacterales</taxon>
        <taxon>Erwiniaceae</taxon>
        <taxon>Erwinia</taxon>
    </lineage>
</organism>
<comment type="caution">
    <text evidence="1">The sequence shown here is derived from an EMBL/GenBank/DDBJ whole genome shotgun (WGS) entry which is preliminary data.</text>
</comment>